<dbReference type="Proteomes" id="UP001551482">
    <property type="component" value="Unassembled WGS sequence"/>
</dbReference>
<gene>
    <name evidence="2" type="ORF">AB0C36_42840</name>
</gene>
<organism evidence="2 3">
    <name type="scientific">Streptodolium elevatio</name>
    <dbReference type="NCBI Taxonomy" id="3157996"/>
    <lineage>
        <taxon>Bacteria</taxon>
        <taxon>Bacillati</taxon>
        <taxon>Actinomycetota</taxon>
        <taxon>Actinomycetes</taxon>
        <taxon>Kitasatosporales</taxon>
        <taxon>Streptomycetaceae</taxon>
        <taxon>Streptodolium</taxon>
    </lineage>
</organism>
<keyword evidence="3" id="KW-1185">Reference proteome</keyword>
<reference evidence="2 3" key="1">
    <citation type="submission" date="2024-06" db="EMBL/GenBank/DDBJ databases">
        <title>The Natural Products Discovery Center: Release of the First 8490 Sequenced Strains for Exploring Actinobacteria Biosynthetic Diversity.</title>
        <authorList>
            <person name="Kalkreuter E."/>
            <person name="Kautsar S.A."/>
            <person name="Yang D."/>
            <person name="Bader C.D."/>
            <person name="Teijaro C.N."/>
            <person name="Fluegel L."/>
            <person name="Davis C.M."/>
            <person name="Simpson J.R."/>
            <person name="Lauterbach L."/>
            <person name="Steele A.D."/>
            <person name="Gui C."/>
            <person name="Meng S."/>
            <person name="Li G."/>
            <person name="Viehrig K."/>
            <person name="Ye F."/>
            <person name="Su P."/>
            <person name="Kiefer A.F."/>
            <person name="Nichols A."/>
            <person name="Cepeda A.J."/>
            <person name="Yan W."/>
            <person name="Fan B."/>
            <person name="Jiang Y."/>
            <person name="Adhikari A."/>
            <person name="Zheng C.-J."/>
            <person name="Schuster L."/>
            <person name="Cowan T.M."/>
            <person name="Smanski M.J."/>
            <person name="Chevrette M.G."/>
            <person name="De Carvalho L.P.S."/>
            <person name="Shen B."/>
        </authorList>
    </citation>
    <scope>NUCLEOTIDE SEQUENCE [LARGE SCALE GENOMIC DNA]</scope>
    <source>
        <strain evidence="2 3">NPDC048946</strain>
    </source>
</reference>
<dbReference type="EMBL" id="JBEZFP010000266">
    <property type="protein sequence ID" value="MEU8140208.1"/>
    <property type="molecule type" value="Genomic_DNA"/>
</dbReference>
<dbReference type="RefSeq" id="WP_358365159.1">
    <property type="nucleotide sequence ID" value="NZ_JBEZFP010000266.1"/>
</dbReference>
<protein>
    <submittedName>
        <fullName evidence="2">Uncharacterized protein</fullName>
    </submittedName>
</protein>
<evidence type="ECO:0000313" key="2">
    <source>
        <dbReference type="EMBL" id="MEU8140208.1"/>
    </source>
</evidence>
<evidence type="ECO:0000256" key="1">
    <source>
        <dbReference type="SAM" id="MobiDB-lite"/>
    </source>
</evidence>
<evidence type="ECO:0000313" key="3">
    <source>
        <dbReference type="Proteomes" id="UP001551482"/>
    </source>
</evidence>
<comment type="caution">
    <text evidence="2">The sequence shown here is derived from an EMBL/GenBank/DDBJ whole genome shotgun (WGS) entry which is preliminary data.</text>
</comment>
<feature type="region of interest" description="Disordered" evidence="1">
    <location>
        <begin position="1"/>
        <end position="27"/>
    </location>
</feature>
<proteinExistence type="predicted"/>
<accession>A0ABV3DWT2</accession>
<sequence length="59" mass="6792">MTRDVLDIASRAPWGRPQWDPTDPDGEDMRMASVGPLIVVFWVNRVRQRINVLDVSWLG</sequence>
<name>A0ABV3DWT2_9ACTN</name>